<evidence type="ECO:0000259" key="2">
    <source>
        <dbReference type="Pfam" id="PF01882"/>
    </source>
</evidence>
<dbReference type="STRING" id="683228.GA0070617_1716"/>
<organism evidence="3 4">
    <name type="scientific">Micromonospora yangpuensis</name>
    <dbReference type="NCBI Taxonomy" id="683228"/>
    <lineage>
        <taxon>Bacteria</taxon>
        <taxon>Bacillati</taxon>
        <taxon>Actinomycetota</taxon>
        <taxon>Actinomycetes</taxon>
        <taxon>Micromonosporales</taxon>
        <taxon>Micromonosporaceae</taxon>
        <taxon>Micromonospora</taxon>
    </lineage>
</organism>
<sequence>MSERTERSEGREGMPGLHHMSERGTRTRWSVPADPGLAELSAEQRLRRLELVVTRRLNGLLHGQYRGLLPGPGSEPTGSREYRPGEDEVRRMDWAVTARTGLPHVREVDADRELTTWVVVDASPSMEFGTAELDKRELTVAAVAAVGFLTAGTGNRLGAQVLGPSTVRHVPARSGRTHLLGLLRMLLTAPRAMTAGVRRVPRYTESVKQGPFLTGGVVGGGATLVEALGAAHRVAHRRGLLVVVSDFLDGLPDDPGQPSPWEVVLRRLAVRHQVLAVEVTDPRELELPDVGVVTLVDPETGRRREVCTSDRRLRERYAVAAANQRDQVRQALRRCGAAHLSLRTDRDWTADIVRHVHAQRQLATAPAAARGGVA</sequence>
<feature type="domain" description="DUF58" evidence="2">
    <location>
        <begin position="79"/>
        <end position="326"/>
    </location>
</feature>
<name>A0A1C6UB59_9ACTN</name>
<feature type="compositionally biased region" description="Basic and acidic residues" evidence="1">
    <location>
        <begin position="1"/>
        <end position="12"/>
    </location>
</feature>
<evidence type="ECO:0000313" key="3">
    <source>
        <dbReference type="EMBL" id="SCL51218.1"/>
    </source>
</evidence>
<dbReference type="InterPro" id="IPR002881">
    <property type="entry name" value="DUF58"/>
</dbReference>
<evidence type="ECO:0000313" key="4">
    <source>
        <dbReference type="Proteomes" id="UP000198937"/>
    </source>
</evidence>
<accession>A0A1C6UB59</accession>
<dbReference type="PANTHER" id="PTHR33608:SF6">
    <property type="entry name" value="BLL2464 PROTEIN"/>
    <property type="match status" value="1"/>
</dbReference>
<gene>
    <name evidence="3" type="ORF">GA0070617_1716</name>
</gene>
<keyword evidence="4" id="KW-1185">Reference proteome</keyword>
<reference evidence="3 4" key="1">
    <citation type="submission" date="2016-06" db="EMBL/GenBank/DDBJ databases">
        <authorList>
            <person name="Kjaerup R.B."/>
            <person name="Dalgaard T.S."/>
            <person name="Juul-Madsen H.R."/>
        </authorList>
    </citation>
    <scope>NUCLEOTIDE SEQUENCE [LARGE SCALE GENOMIC DNA]</scope>
    <source>
        <strain evidence="3 4">DSM 45577</strain>
    </source>
</reference>
<feature type="region of interest" description="Disordered" evidence="1">
    <location>
        <begin position="1"/>
        <end position="29"/>
    </location>
</feature>
<protein>
    <submittedName>
        <fullName evidence="3">Erythromycin resistance leader peptide</fullName>
    </submittedName>
</protein>
<proteinExistence type="predicted"/>
<dbReference type="PANTHER" id="PTHR33608">
    <property type="entry name" value="BLL2464 PROTEIN"/>
    <property type="match status" value="1"/>
</dbReference>
<dbReference type="AlphaFoldDB" id="A0A1C6UB59"/>
<evidence type="ECO:0000256" key="1">
    <source>
        <dbReference type="SAM" id="MobiDB-lite"/>
    </source>
</evidence>
<dbReference type="Proteomes" id="UP000198937">
    <property type="component" value="Unassembled WGS sequence"/>
</dbReference>
<dbReference type="Pfam" id="PF01882">
    <property type="entry name" value="DUF58"/>
    <property type="match status" value="1"/>
</dbReference>
<dbReference type="EMBL" id="FMIA01000002">
    <property type="protein sequence ID" value="SCL51218.1"/>
    <property type="molecule type" value="Genomic_DNA"/>
</dbReference>